<evidence type="ECO:0000259" key="1">
    <source>
        <dbReference type="PROSITE" id="PS50994"/>
    </source>
</evidence>
<dbReference type="Pfam" id="PF02316">
    <property type="entry name" value="HTH_Tnp_Mu_1"/>
    <property type="match status" value="1"/>
</dbReference>
<dbReference type="SUPFAM" id="SSF46955">
    <property type="entry name" value="Putative DNA-binding domain"/>
    <property type="match status" value="1"/>
</dbReference>
<dbReference type="InterPro" id="IPR015378">
    <property type="entry name" value="Transposase-like_Mu_C"/>
</dbReference>
<organism evidence="3 4">
    <name type="scientific">Methylobacterium iners</name>
    <dbReference type="NCBI Taxonomy" id="418707"/>
    <lineage>
        <taxon>Bacteria</taxon>
        <taxon>Pseudomonadati</taxon>
        <taxon>Pseudomonadota</taxon>
        <taxon>Alphaproteobacteria</taxon>
        <taxon>Hyphomicrobiales</taxon>
        <taxon>Methylobacteriaceae</taxon>
        <taxon>Methylobacterium</taxon>
    </lineage>
</organism>
<feature type="domain" description="Integrase catalytic" evidence="1">
    <location>
        <begin position="276"/>
        <end position="470"/>
    </location>
</feature>
<gene>
    <name evidence="3" type="ORF">OCOJLMKI_4986</name>
</gene>
<proteinExistence type="predicted"/>
<sequence>MKEWLTAQEIAAECLPLLPSTKRGINDLAEREGWNRDVFRARERRGRGGGMEFNIGLLPSVAQVAYRQRHIPVGPLPEPSKLQSETALSGRAALERDARLAILRAYEAFERGQRLNRQGCEALFVSKYQAGTLRVEPWIRDLVPAFSRRTLARWRAAAEEDRNSLGVDRGAARKGTGTLETANGGAVRAWMLGLVAHQPHLSADQVRTLCRAEFGDTIEVVRGGGVIEAVAMPPLRTFQQALKGLKSTHQVVLTQLTDPDRFRSTMKLAGRGTLRHVTEPNVFWQIDASPIDALCTDGRHSIYVCIDIASRRVVTYVTKTPRAAAVGLLLRRAILAWGVPGEIKIDNGSDFKARATQRLLASLGIEVAFSDAFSPEQKGFIERVINTFQHDAVTLVPGFIGHSVSDRKAIESRRSFAQRLGEDDAKTFAVQCTAAEMQAHFDAWAELRYQHREHDSLGKRTPFAVAADAAHTIRRVDERALDLLLAPMAAGDGTRIVTKLGVRVGNAHFLCGSILPGTRVFVRHDPQDLGRVFLFGTEDGDFLGEASNPDLSGIAPDVMVRAQRALQTERLASEKVAIEAVRRELRKGRSLIDRAREVWLRDQPNVVAMPRPEVEHSTPDIAAALQAATGRDQAPVAQLSGRAAETHARLLAEAVAPPAENVRRIRTHETPHLRFRRALDLEGRIAAGEAPDTNDVIWLGGYQTGPEYRALRKFHEQFGSDMSL</sequence>
<evidence type="ECO:0000313" key="3">
    <source>
        <dbReference type="EMBL" id="GJD97753.1"/>
    </source>
</evidence>
<dbReference type="EMBL" id="BPQP01000105">
    <property type="protein sequence ID" value="GJD97753.1"/>
    <property type="molecule type" value="Genomic_DNA"/>
</dbReference>
<dbReference type="PROSITE" id="PS51702">
    <property type="entry name" value="HTH_MU"/>
    <property type="match status" value="1"/>
</dbReference>
<dbReference type="InterPro" id="IPR036397">
    <property type="entry name" value="RNaseH_sf"/>
</dbReference>
<name>A0ABQ4S5I9_9HYPH</name>
<dbReference type="Proteomes" id="UP001055125">
    <property type="component" value="Unassembled WGS sequence"/>
</dbReference>
<reference evidence="3" key="2">
    <citation type="submission" date="2021-08" db="EMBL/GenBank/DDBJ databases">
        <authorList>
            <person name="Tani A."/>
            <person name="Ola A."/>
            <person name="Ogura Y."/>
            <person name="Katsura K."/>
            <person name="Hayashi T."/>
        </authorList>
    </citation>
    <scope>NUCLEOTIDE SEQUENCE</scope>
    <source>
        <strain evidence="3">DSM 19015</strain>
    </source>
</reference>
<reference evidence="3" key="1">
    <citation type="journal article" date="2021" name="Front. Microbiol.">
        <title>Comprehensive Comparative Genomics and Phenotyping of Methylobacterium Species.</title>
        <authorList>
            <person name="Alessa O."/>
            <person name="Ogura Y."/>
            <person name="Fujitani Y."/>
            <person name="Takami H."/>
            <person name="Hayashi T."/>
            <person name="Sahin N."/>
            <person name="Tani A."/>
        </authorList>
    </citation>
    <scope>NUCLEOTIDE SEQUENCE</scope>
    <source>
        <strain evidence="3">DSM 19015</strain>
    </source>
</reference>
<feature type="domain" description="HTH Mu-type" evidence="2">
    <location>
        <begin position="3"/>
        <end position="74"/>
    </location>
</feature>
<comment type="caution">
    <text evidence="3">The sequence shown here is derived from an EMBL/GenBank/DDBJ whole genome shotgun (WGS) entry which is preliminary data.</text>
</comment>
<dbReference type="SUPFAM" id="SSF53098">
    <property type="entry name" value="Ribonuclease H-like"/>
    <property type="match status" value="1"/>
</dbReference>
<evidence type="ECO:0008006" key="5">
    <source>
        <dbReference type="Google" id="ProtNLM"/>
    </source>
</evidence>
<dbReference type="RefSeq" id="WP_238246801.1">
    <property type="nucleotide sequence ID" value="NZ_BPQP01000105.1"/>
</dbReference>
<dbReference type="InterPro" id="IPR012337">
    <property type="entry name" value="RNaseH-like_sf"/>
</dbReference>
<dbReference type="PANTHER" id="PTHR35004:SF6">
    <property type="entry name" value="TRANSPOSASE"/>
    <property type="match status" value="1"/>
</dbReference>
<evidence type="ECO:0000259" key="2">
    <source>
        <dbReference type="PROSITE" id="PS51702"/>
    </source>
</evidence>
<accession>A0ABQ4S5I9</accession>
<dbReference type="PROSITE" id="PS50994">
    <property type="entry name" value="INTEGRASE"/>
    <property type="match status" value="1"/>
</dbReference>
<dbReference type="Pfam" id="PF09299">
    <property type="entry name" value="Mu-transpos_C"/>
    <property type="match status" value="1"/>
</dbReference>
<dbReference type="InterPro" id="IPR001584">
    <property type="entry name" value="Integrase_cat-core"/>
</dbReference>
<dbReference type="PANTHER" id="PTHR35004">
    <property type="entry name" value="TRANSPOSASE RV3428C-RELATED"/>
    <property type="match status" value="1"/>
</dbReference>
<protein>
    <recommendedName>
        <fullName evidence="5">Integrase</fullName>
    </recommendedName>
</protein>
<dbReference type="InterPro" id="IPR036388">
    <property type="entry name" value="WH-like_DNA-bd_sf"/>
</dbReference>
<keyword evidence="4" id="KW-1185">Reference proteome</keyword>
<dbReference type="Gene3D" id="3.30.420.10">
    <property type="entry name" value="Ribonuclease H-like superfamily/Ribonuclease H"/>
    <property type="match status" value="1"/>
</dbReference>
<evidence type="ECO:0000313" key="4">
    <source>
        <dbReference type="Proteomes" id="UP001055125"/>
    </source>
</evidence>
<dbReference type="InterPro" id="IPR003314">
    <property type="entry name" value="Mu-type_HTH"/>
</dbReference>
<dbReference type="InterPro" id="IPR009061">
    <property type="entry name" value="DNA-bd_dom_put_sf"/>
</dbReference>
<dbReference type="Pfam" id="PF00665">
    <property type="entry name" value="rve"/>
    <property type="match status" value="1"/>
</dbReference>
<dbReference type="Gene3D" id="1.10.10.10">
    <property type="entry name" value="Winged helix-like DNA-binding domain superfamily/Winged helix DNA-binding domain"/>
    <property type="match status" value="1"/>
</dbReference>